<evidence type="ECO:0000259" key="1">
    <source>
        <dbReference type="PROSITE" id="PS50943"/>
    </source>
</evidence>
<protein>
    <submittedName>
        <fullName evidence="2">XRE family transcriptional regulator</fullName>
    </submittedName>
</protein>
<dbReference type="PROSITE" id="PS50943">
    <property type="entry name" value="HTH_CROC1"/>
    <property type="match status" value="1"/>
</dbReference>
<evidence type="ECO:0000313" key="3">
    <source>
        <dbReference type="Proteomes" id="UP000266552"/>
    </source>
</evidence>
<dbReference type="SUPFAM" id="SSF47413">
    <property type="entry name" value="lambda repressor-like DNA-binding domains"/>
    <property type="match status" value="1"/>
</dbReference>
<feature type="domain" description="HTH cro/C1-type" evidence="1">
    <location>
        <begin position="8"/>
        <end position="62"/>
    </location>
</feature>
<accession>A0A385TXP4</accession>
<dbReference type="CDD" id="cd00093">
    <property type="entry name" value="HTH_XRE"/>
    <property type="match status" value="1"/>
</dbReference>
<dbReference type="GO" id="GO:0003677">
    <property type="term" value="F:DNA binding"/>
    <property type="evidence" value="ECO:0007669"/>
    <property type="project" value="InterPro"/>
</dbReference>
<reference evidence="2 3" key="1">
    <citation type="submission" date="2018-09" db="EMBL/GenBank/DDBJ databases">
        <title>Genome Sequence of Paenibacillus lautus Strain E7593-69, Azo Dye-Degrading Bacteria, Isolated from Commercial Tattoo Inks.</title>
        <authorList>
            <person name="Nho S.W."/>
            <person name="Kim S.-J."/>
            <person name="Kweon O."/>
            <person name="Cerniglia C.E."/>
        </authorList>
    </citation>
    <scope>NUCLEOTIDE SEQUENCE [LARGE SCALE GENOMIC DNA]</scope>
    <source>
        <strain evidence="2 3">E7593-69</strain>
    </source>
</reference>
<dbReference type="AlphaFoldDB" id="A0A385TXP4"/>
<dbReference type="InterPro" id="IPR010982">
    <property type="entry name" value="Lambda_DNA-bd_dom_sf"/>
</dbReference>
<dbReference type="Gene3D" id="1.10.260.40">
    <property type="entry name" value="lambda repressor-like DNA-binding domains"/>
    <property type="match status" value="1"/>
</dbReference>
<evidence type="ECO:0000313" key="2">
    <source>
        <dbReference type="EMBL" id="AYB47167.1"/>
    </source>
</evidence>
<sequence>MEPFKITLRAARVNCGLTTKEVAEHTGKCIDTISKYEMDSTNIPQDLMITLLNLYKVPFSVIFFGRESEKLGFKRIRKRKRATS</sequence>
<keyword evidence="3" id="KW-1185">Reference proteome</keyword>
<dbReference type="SMART" id="SM00530">
    <property type="entry name" value="HTH_XRE"/>
    <property type="match status" value="1"/>
</dbReference>
<dbReference type="RefSeq" id="WP_119850655.1">
    <property type="nucleotide sequence ID" value="NZ_CP032412.1"/>
</dbReference>
<dbReference type="EMBL" id="CP032412">
    <property type="protein sequence ID" value="AYB47167.1"/>
    <property type="molecule type" value="Genomic_DNA"/>
</dbReference>
<dbReference type="Proteomes" id="UP000266552">
    <property type="component" value="Chromosome"/>
</dbReference>
<organism evidence="2 3">
    <name type="scientific">Paenibacillus lautus</name>
    <name type="common">Bacillus lautus</name>
    <dbReference type="NCBI Taxonomy" id="1401"/>
    <lineage>
        <taxon>Bacteria</taxon>
        <taxon>Bacillati</taxon>
        <taxon>Bacillota</taxon>
        <taxon>Bacilli</taxon>
        <taxon>Bacillales</taxon>
        <taxon>Paenibacillaceae</taxon>
        <taxon>Paenibacillus</taxon>
    </lineage>
</organism>
<gene>
    <name evidence="2" type="ORF">D5F53_29415</name>
</gene>
<name>A0A385TXP4_PAELA</name>
<dbReference type="Pfam" id="PF01381">
    <property type="entry name" value="HTH_3"/>
    <property type="match status" value="1"/>
</dbReference>
<dbReference type="KEGG" id="plw:D5F53_29415"/>
<proteinExistence type="predicted"/>
<dbReference type="InterPro" id="IPR001387">
    <property type="entry name" value="Cro/C1-type_HTH"/>
</dbReference>